<feature type="transmembrane region" description="Helical" evidence="1">
    <location>
        <begin position="14"/>
        <end position="34"/>
    </location>
</feature>
<dbReference type="Proteomes" id="UP001152888">
    <property type="component" value="Unassembled WGS sequence"/>
</dbReference>
<reference evidence="2" key="1">
    <citation type="submission" date="2022-03" db="EMBL/GenBank/DDBJ databases">
        <authorList>
            <person name="Sayadi A."/>
        </authorList>
    </citation>
    <scope>NUCLEOTIDE SEQUENCE</scope>
</reference>
<evidence type="ECO:0000313" key="3">
    <source>
        <dbReference type="Proteomes" id="UP001152888"/>
    </source>
</evidence>
<keyword evidence="3" id="KW-1185">Reference proteome</keyword>
<evidence type="ECO:0000256" key="1">
    <source>
        <dbReference type="SAM" id="Phobius"/>
    </source>
</evidence>
<name>A0A9P0M5X9_ACAOB</name>
<organism evidence="2 3">
    <name type="scientific">Acanthoscelides obtectus</name>
    <name type="common">Bean weevil</name>
    <name type="synonym">Bruchus obtectus</name>
    <dbReference type="NCBI Taxonomy" id="200917"/>
    <lineage>
        <taxon>Eukaryota</taxon>
        <taxon>Metazoa</taxon>
        <taxon>Ecdysozoa</taxon>
        <taxon>Arthropoda</taxon>
        <taxon>Hexapoda</taxon>
        <taxon>Insecta</taxon>
        <taxon>Pterygota</taxon>
        <taxon>Neoptera</taxon>
        <taxon>Endopterygota</taxon>
        <taxon>Coleoptera</taxon>
        <taxon>Polyphaga</taxon>
        <taxon>Cucujiformia</taxon>
        <taxon>Chrysomeloidea</taxon>
        <taxon>Chrysomelidae</taxon>
        <taxon>Bruchinae</taxon>
        <taxon>Bruchini</taxon>
        <taxon>Acanthoscelides</taxon>
    </lineage>
</organism>
<dbReference type="OrthoDB" id="193139at2759"/>
<keyword evidence="1" id="KW-1133">Transmembrane helix</keyword>
<dbReference type="SUPFAM" id="SSF161084">
    <property type="entry name" value="MAPEG domain-like"/>
    <property type="match status" value="1"/>
</dbReference>
<proteinExistence type="predicted"/>
<accession>A0A9P0M5X9</accession>
<sequence length="97" mass="11396">MYTLNINNVLIETWIFYTSVLFMKTILMIPLTGWSRIYYRVAMNPEDGALLGEKVRTHEKIERYRRFSLLHGEENSGHTGIVFFIDVLCIKVLDNII</sequence>
<keyword evidence="1" id="KW-0472">Membrane</keyword>
<dbReference type="AlphaFoldDB" id="A0A9P0M5X9"/>
<gene>
    <name evidence="2" type="ORF">ACAOBT_LOCUS30007</name>
</gene>
<dbReference type="InterPro" id="IPR023352">
    <property type="entry name" value="MAPEG-like_dom_sf"/>
</dbReference>
<evidence type="ECO:0000313" key="2">
    <source>
        <dbReference type="EMBL" id="CAH2008082.1"/>
    </source>
</evidence>
<protein>
    <submittedName>
        <fullName evidence="2">Uncharacterized protein</fullName>
    </submittedName>
</protein>
<comment type="caution">
    <text evidence="2">The sequence shown here is derived from an EMBL/GenBank/DDBJ whole genome shotgun (WGS) entry which is preliminary data.</text>
</comment>
<dbReference type="EMBL" id="CAKOFQ010007783">
    <property type="protein sequence ID" value="CAH2008082.1"/>
    <property type="molecule type" value="Genomic_DNA"/>
</dbReference>
<keyword evidence="1" id="KW-0812">Transmembrane</keyword>
<dbReference type="Gene3D" id="1.20.120.550">
    <property type="entry name" value="Membrane associated eicosanoid/glutathione metabolism-like domain"/>
    <property type="match status" value="1"/>
</dbReference>